<feature type="transmembrane region" description="Helical" evidence="10">
    <location>
        <begin position="18"/>
        <end position="36"/>
    </location>
</feature>
<evidence type="ECO:0000256" key="3">
    <source>
        <dbReference type="ARBA" id="ARBA00022448"/>
    </source>
</evidence>
<evidence type="ECO:0000256" key="5">
    <source>
        <dbReference type="ARBA" id="ARBA00022927"/>
    </source>
</evidence>
<feature type="transmembrane region" description="Helical" evidence="10">
    <location>
        <begin position="365"/>
        <end position="383"/>
    </location>
</feature>
<organism evidence="12 13">
    <name type="scientific">Candidatus Komeilibacteria bacterium RIFCSPHIGHO2_01_FULL_52_14</name>
    <dbReference type="NCBI Taxonomy" id="1798549"/>
    <lineage>
        <taxon>Bacteria</taxon>
        <taxon>Candidatus Komeiliibacteriota</taxon>
    </lineage>
</organism>
<evidence type="ECO:0000256" key="9">
    <source>
        <dbReference type="ARBA" id="ARBA00039733"/>
    </source>
</evidence>
<accession>A0A1G2BMN8</accession>
<dbReference type="InterPro" id="IPR030659">
    <property type="entry name" value="SecY_CS"/>
</dbReference>
<keyword evidence="7 10" id="KW-0811">Translocation</keyword>
<dbReference type="FunFam" id="1.10.3370.10:FF:000001">
    <property type="entry name" value="Preprotein translocase subunit SecY"/>
    <property type="match status" value="1"/>
</dbReference>
<dbReference type="Proteomes" id="UP000177817">
    <property type="component" value="Unassembled WGS sequence"/>
</dbReference>
<proteinExistence type="inferred from homology"/>
<evidence type="ECO:0000256" key="2">
    <source>
        <dbReference type="ARBA" id="ARBA00005751"/>
    </source>
</evidence>
<evidence type="ECO:0000256" key="1">
    <source>
        <dbReference type="ARBA" id="ARBA00004141"/>
    </source>
</evidence>
<dbReference type="InterPro" id="IPR026593">
    <property type="entry name" value="SecY"/>
</dbReference>
<keyword evidence="3 10" id="KW-0813">Transport</keyword>
<dbReference type="InterPro" id="IPR002208">
    <property type="entry name" value="SecY/SEC61-alpha"/>
</dbReference>
<feature type="transmembrane region" description="Helical" evidence="10">
    <location>
        <begin position="207"/>
        <end position="227"/>
    </location>
</feature>
<dbReference type="PANTHER" id="PTHR10906">
    <property type="entry name" value="SECY/SEC61-ALPHA FAMILY MEMBER"/>
    <property type="match status" value="1"/>
</dbReference>
<dbReference type="GO" id="GO:0065002">
    <property type="term" value="P:intracellular protein transmembrane transport"/>
    <property type="evidence" value="ECO:0007669"/>
    <property type="project" value="UniProtKB-UniRule"/>
</dbReference>
<evidence type="ECO:0000256" key="10">
    <source>
        <dbReference type="HAMAP-Rule" id="MF_01465"/>
    </source>
</evidence>
<reference evidence="12 13" key="1">
    <citation type="journal article" date="2016" name="Nat. Commun.">
        <title>Thousands of microbial genomes shed light on interconnected biogeochemical processes in an aquifer system.</title>
        <authorList>
            <person name="Anantharaman K."/>
            <person name="Brown C.T."/>
            <person name="Hug L.A."/>
            <person name="Sharon I."/>
            <person name="Castelle C.J."/>
            <person name="Probst A.J."/>
            <person name="Thomas B.C."/>
            <person name="Singh A."/>
            <person name="Wilkins M.J."/>
            <person name="Karaoz U."/>
            <person name="Brodie E.L."/>
            <person name="Williams K.H."/>
            <person name="Hubbard S.S."/>
            <person name="Banfield J.F."/>
        </authorList>
    </citation>
    <scope>NUCLEOTIDE SEQUENCE [LARGE SCALE GENOMIC DNA]</scope>
</reference>
<feature type="transmembrane region" description="Helical" evidence="10">
    <location>
        <begin position="112"/>
        <end position="132"/>
    </location>
</feature>
<gene>
    <name evidence="10" type="primary">secY</name>
    <name evidence="12" type="ORF">A2677_01805</name>
</gene>
<dbReference type="Gene3D" id="1.10.3370.10">
    <property type="entry name" value="SecY subunit domain"/>
    <property type="match status" value="1"/>
</dbReference>
<keyword evidence="6 10" id="KW-1133">Transmembrane helix</keyword>
<dbReference type="GO" id="GO:0006605">
    <property type="term" value="P:protein targeting"/>
    <property type="evidence" value="ECO:0007669"/>
    <property type="project" value="UniProtKB-UniRule"/>
</dbReference>
<name>A0A1G2BMN8_9BACT</name>
<feature type="transmembrane region" description="Helical" evidence="10">
    <location>
        <begin position="68"/>
        <end position="92"/>
    </location>
</feature>
<feature type="transmembrane region" description="Helical" evidence="10">
    <location>
        <begin position="389"/>
        <end position="410"/>
    </location>
</feature>
<keyword evidence="5 10" id="KW-0653">Protein transport</keyword>
<dbReference type="NCBIfam" id="TIGR00967">
    <property type="entry name" value="3a0501s007"/>
    <property type="match status" value="1"/>
</dbReference>
<feature type="transmembrane region" description="Helical" evidence="10">
    <location>
        <begin position="178"/>
        <end position="195"/>
    </location>
</feature>
<dbReference type="PIRSF" id="PIRSF004557">
    <property type="entry name" value="SecY"/>
    <property type="match status" value="1"/>
</dbReference>
<evidence type="ECO:0000256" key="11">
    <source>
        <dbReference type="RuleBase" id="RU004349"/>
    </source>
</evidence>
<keyword evidence="10" id="KW-1003">Cell membrane</keyword>
<comment type="subunit">
    <text evidence="10">Component of the Sec protein translocase complex. Heterotrimer consisting of SecY, SecE and SecG subunits. The heterotrimers can form oligomers, although 1 heterotrimer is thought to be able to translocate proteins. Interacts with the ribosome. Interacts with SecDF, and other proteins may be involved. Interacts with SecA.</text>
</comment>
<keyword evidence="4 10" id="KW-0812">Transmembrane</keyword>
<comment type="caution">
    <text evidence="12">The sequence shown here is derived from an EMBL/GenBank/DDBJ whole genome shotgun (WGS) entry which is preliminary data.</text>
</comment>
<dbReference type="GO" id="GO:0043952">
    <property type="term" value="P:protein transport by the Sec complex"/>
    <property type="evidence" value="ECO:0007669"/>
    <property type="project" value="UniProtKB-UniRule"/>
</dbReference>
<comment type="function">
    <text evidence="10">The central subunit of the protein translocation channel SecYEG. Consists of two halves formed by TMs 1-5 and 6-10. These two domains form a lateral gate at the front which open onto the bilayer between TMs 2 and 7, and are clamped together by SecE at the back. The channel is closed by both a pore ring composed of hydrophobic SecY resides and a short helix (helix 2A) on the extracellular side of the membrane which forms a plug. The plug probably moves laterally to allow the channel to open. The ring and the pore may move independently.</text>
</comment>
<dbReference type="SUPFAM" id="SSF103491">
    <property type="entry name" value="Preprotein translocase SecY subunit"/>
    <property type="match status" value="1"/>
</dbReference>
<dbReference type="GO" id="GO:0005886">
    <property type="term" value="C:plasma membrane"/>
    <property type="evidence" value="ECO:0007669"/>
    <property type="project" value="UniProtKB-SubCell"/>
</dbReference>
<comment type="subcellular location">
    <subcellularLocation>
        <location evidence="10">Cell membrane</location>
        <topology evidence="10">Multi-pass membrane protein</topology>
    </subcellularLocation>
    <subcellularLocation>
        <location evidence="1">Membrane</location>
        <topology evidence="1">Multi-pass membrane protein</topology>
    </subcellularLocation>
</comment>
<dbReference type="Pfam" id="PF00344">
    <property type="entry name" value="SecY"/>
    <property type="match status" value="1"/>
</dbReference>
<evidence type="ECO:0000256" key="6">
    <source>
        <dbReference type="ARBA" id="ARBA00022989"/>
    </source>
</evidence>
<evidence type="ECO:0000313" key="13">
    <source>
        <dbReference type="Proteomes" id="UP000177817"/>
    </source>
</evidence>
<evidence type="ECO:0000256" key="8">
    <source>
        <dbReference type="ARBA" id="ARBA00023136"/>
    </source>
</evidence>
<dbReference type="AlphaFoldDB" id="A0A1G2BMN8"/>
<dbReference type="PROSITE" id="PS00755">
    <property type="entry name" value="SECY_1"/>
    <property type="match status" value="1"/>
</dbReference>
<sequence>MFEKLKQIWQAPDIRKRILFVLAMLIVFRIAAHIPLPGIDASQLKNFFASNQLFGLLNLFSGGGLENFSIVMMGVGPYITASIILQLLTMIVPKLEAISKEGESGQERINQYTRILTFPLALIQSYGYIVILQQQSQVNIVGSLTGFQLFSAMLASTAGTIFLMWIGELISEKKVGNGISLMIFANIIAQLPTAVRNTVAIFDSSQFINLLIFAAIALVTIVAIVFITEGQRNIPISFARQITGNRSMGGVNTHLPLRVNQAGVIPIIFAISVILFPPMIARFFQFAPTAWVANSANFIIQLFANQTFYGIFYFFMVFLFTYFYTAVIFKPEQIAENLQKQGGFIPGIRPGRHTEEYLGATMNRIILAGAIFLGLIAVLPITVQALTGIQTLAIGGTSLLIVVSVVIETVKQIDSQLVMRDYEGI</sequence>
<protein>
    <recommendedName>
        <fullName evidence="9 10">Protein translocase subunit SecY</fullName>
    </recommendedName>
</protein>
<dbReference type="InterPro" id="IPR023201">
    <property type="entry name" value="SecY_dom_sf"/>
</dbReference>
<dbReference type="HAMAP" id="MF_01465">
    <property type="entry name" value="SecY"/>
    <property type="match status" value="1"/>
</dbReference>
<dbReference type="PRINTS" id="PR00303">
    <property type="entry name" value="SECYTRNLCASE"/>
</dbReference>
<feature type="transmembrane region" description="Helical" evidence="10">
    <location>
        <begin position="264"/>
        <end position="287"/>
    </location>
</feature>
<dbReference type="EMBL" id="MHKK01000011">
    <property type="protein sequence ID" value="OGY90392.1"/>
    <property type="molecule type" value="Genomic_DNA"/>
</dbReference>
<feature type="transmembrane region" description="Helical" evidence="10">
    <location>
        <begin position="307"/>
        <end position="329"/>
    </location>
</feature>
<feature type="transmembrane region" description="Helical" evidence="10">
    <location>
        <begin position="144"/>
        <end position="166"/>
    </location>
</feature>
<evidence type="ECO:0000256" key="7">
    <source>
        <dbReference type="ARBA" id="ARBA00023010"/>
    </source>
</evidence>
<evidence type="ECO:0000313" key="12">
    <source>
        <dbReference type="EMBL" id="OGY90392.1"/>
    </source>
</evidence>
<evidence type="ECO:0000256" key="4">
    <source>
        <dbReference type="ARBA" id="ARBA00022692"/>
    </source>
</evidence>
<comment type="similarity">
    <text evidence="2 10 11">Belongs to the SecY/SEC61-alpha family.</text>
</comment>
<keyword evidence="8 10" id="KW-0472">Membrane</keyword>